<dbReference type="PANTHER" id="PTHR46093">
    <property type="entry name" value="ACYL-COA-BINDING DOMAIN-CONTAINING PROTEIN 5"/>
    <property type="match status" value="1"/>
</dbReference>
<feature type="region of interest" description="Disordered" evidence="3">
    <location>
        <begin position="307"/>
        <end position="354"/>
    </location>
</feature>
<evidence type="ECO:0000256" key="2">
    <source>
        <dbReference type="ARBA" id="ARBA00022737"/>
    </source>
</evidence>
<evidence type="ECO:0000313" key="5">
    <source>
        <dbReference type="Proteomes" id="UP001162131"/>
    </source>
</evidence>
<dbReference type="EMBL" id="CAJZBQ010000055">
    <property type="protein sequence ID" value="CAG9332782.1"/>
    <property type="molecule type" value="Genomic_DNA"/>
</dbReference>
<comment type="caution">
    <text evidence="4">The sequence shown here is derived from an EMBL/GenBank/DDBJ whole genome shotgun (WGS) entry which is preliminary data.</text>
</comment>
<dbReference type="AlphaFoldDB" id="A0AAU9K6G7"/>
<reference evidence="4" key="1">
    <citation type="submission" date="2021-09" db="EMBL/GenBank/DDBJ databases">
        <authorList>
            <consortium name="AG Swart"/>
            <person name="Singh M."/>
            <person name="Singh A."/>
            <person name="Seah K."/>
            <person name="Emmerich C."/>
        </authorList>
    </citation>
    <scope>NUCLEOTIDE SEQUENCE</scope>
    <source>
        <strain evidence="4">ATCC30299</strain>
    </source>
</reference>
<name>A0AAU9K6G7_9CILI</name>
<keyword evidence="2" id="KW-0677">Repeat</keyword>
<evidence type="ECO:0000256" key="1">
    <source>
        <dbReference type="ARBA" id="ARBA00022441"/>
    </source>
</evidence>
<keyword evidence="5" id="KW-1185">Reference proteome</keyword>
<sequence length="398" mass="45096">MEESKKPVRKLRIDTFKHHYLGLWEEIRTTPLPPRRCYHSAVLIGDKLVIYGGQDIKEGVLGDLWALTISPLIPEEEVWTELSTTGDNPGPLCRHTAVVNGTRMYVFGGTDHRNENSSVFVLDFQTLVWTRIGSAPGMPPAIDSHSAILYESSNGLTMLVFGGYINGQHSNDIFMFNLETLQWNRPDIRPGPEPRVDHRAVLYQNAMWVYGGLGDQSNRLSDFWRLNLDTYQWEEIQNVGNSPGTVSGHSLTVCGDVMLLFGGIRDLIKETNSMYTYDFSSNQWIMIQNETLIEDPVTPSEIDEYRKQARQRSTIQQKSPAADEISPSKKQKPLYSGPSIPSQGRVRGKVPHSRDGHSAVLFEGYLYVFAGDRHQMPFNDTYSYSIQEQVIRTPLINN</sequence>
<dbReference type="Gene3D" id="2.120.10.80">
    <property type="entry name" value="Kelch-type beta propeller"/>
    <property type="match status" value="2"/>
</dbReference>
<proteinExistence type="predicted"/>
<accession>A0AAU9K6G7</accession>
<evidence type="ECO:0000256" key="3">
    <source>
        <dbReference type="SAM" id="MobiDB-lite"/>
    </source>
</evidence>
<dbReference type="SUPFAM" id="SSF117281">
    <property type="entry name" value="Kelch motif"/>
    <property type="match status" value="1"/>
</dbReference>
<keyword evidence="1" id="KW-0880">Kelch repeat</keyword>
<protein>
    <submittedName>
        <fullName evidence="4">Uncharacterized protein</fullName>
    </submittedName>
</protein>
<organism evidence="4 5">
    <name type="scientific">Blepharisma stoltei</name>
    <dbReference type="NCBI Taxonomy" id="1481888"/>
    <lineage>
        <taxon>Eukaryota</taxon>
        <taxon>Sar</taxon>
        <taxon>Alveolata</taxon>
        <taxon>Ciliophora</taxon>
        <taxon>Postciliodesmatophora</taxon>
        <taxon>Heterotrichea</taxon>
        <taxon>Heterotrichida</taxon>
        <taxon>Blepharismidae</taxon>
        <taxon>Blepharisma</taxon>
    </lineage>
</organism>
<gene>
    <name evidence="4" type="ORF">BSTOLATCC_MIC57071</name>
</gene>
<dbReference type="Proteomes" id="UP001162131">
    <property type="component" value="Unassembled WGS sequence"/>
</dbReference>
<dbReference type="PANTHER" id="PTHR46093:SF18">
    <property type="entry name" value="FIBRONECTIN TYPE-III DOMAIN-CONTAINING PROTEIN"/>
    <property type="match status" value="1"/>
</dbReference>
<dbReference type="InterPro" id="IPR015915">
    <property type="entry name" value="Kelch-typ_b-propeller"/>
</dbReference>
<evidence type="ECO:0000313" key="4">
    <source>
        <dbReference type="EMBL" id="CAG9332782.1"/>
    </source>
</evidence>
<dbReference type="Pfam" id="PF24681">
    <property type="entry name" value="Kelch_KLHDC2_KLHL20_DRC7"/>
    <property type="match status" value="2"/>
</dbReference>